<name>A0A5N5TGF6_9CRUS</name>
<protein>
    <submittedName>
        <fullName evidence="1">Uncharacterized protein</fullName>
    </submittedName>
</protein>
<organism evidence="1 2">
    <name type="scientific">Armadillidium nasatum</name>
    <dbReference type="NCBI Taxonomy" id="96803"/>
    <lineage>
        <taxon>Eukaryota</taxon>
        <taxon>Metazoa</taxon>
        <taxon>Ecdysozoa</taxon>
        <taxon>Arthropoda</taxon>
        <taxon>Crustacea</taxon>
        <taxon>Multicrustacea</taxon>
        <taxon>Malacostraca</taxon>
        <taxon>Eumalacostraca</taxon>
        <taxon>Peracarida</taxon>
        <taxon>Isopoda</taxon>
        <taxon>Oniscidea</taxon>
        <taxon>Crinocheta</taxon>
        <taxon>Armadillidiidae</taxon>
        <taxon>Armadillidium</taxon>
    </lineage>
</organism>
<reference evidence="1 2" key="1">
    <citation type="journal article" date="2019" name="PLoS Biol.">
        <title>Sex chromosomes control vertical transmission of feminizing Wolbachia symbionts in an isopod.</title>
        <authorList>
            <person name="Becking T."/>
            <person name="Chebbi M.A."/>
            <person name="Giraud I."/>
            <person name="Moumen B."/>
            <person name="Laverre T."/>
            <person name="Caubet Y."/>
            <person name="Peccoud J."/>
            <person name="Gilbert C."/>
            <person name="Cordaux R."/>
        </authorList>
    </citation>
    <scope>NUCLEOTIDE SEQUENCE [LARGE SCALE GENOMIC DNA]</scope>
    <source>
        <strain evidence="1">ANa2</strain>
        <tissue evidence="1">Whole body excluding digestive tract and cuticle</tissue>
    </source>
</reference>
<evidence type="ECO:0000313" key="1">
    <source>
        <dbReference type="EMBL" id="KAB7505632.1"/>
    </source>
</evidence>
<accession>A0A5N5TGF6</accession>
<dbReference type="Proteomes" id="UP000326759">
    <property type="component" value="Unassembled WGS sequence"/>
</dbReference>
<proteinExistence type="predicted"/>
<gene>
    <name evidence="1" type="ORF">Anas_04428</name>
</gene>
<evidence type="ECO:0000313" key="2">
    <source>
        <dbReference type="Proteomes" id="UP000326759"/>
    </source>
</evidence>
<sequence length="69" mass="7889">MNRSSVDKLWKSRVWDTGLLQNCYKLIDTLLTKGFNKITKSTITLYTLIIPSVILNLVGKFCCHEGENI</sequence>
<comment type="caution">
    <text evidence="1">The sequence shown here is derived from an EMBL/GenBank/DDBJ whole genome shotgun (WGS) entry which is preliminary data.</text>
</comment>
<dbReference type="AlphaFoldDB" id="A0A5N5TGF6"/>
<dbReference type="EMBL" id="SEYY01001169">
    <property type="protein sequence ID" value="KAB7505632.1"/>
    <property type="molecule type" value="Genomic_DNA"/>
</dbReference>
<keyword evidence="2" id="KW-1185">Reference proteome</keyword>